<evidence type="ECO:0000256" key="1">
    <source>
        <dbReference type="ARBA" id="ARBA00000707"/>
    </source>
</evidence>
<keyword evidence="4" id="KW-0833">Ubl conjugation pathway</keyword>
<dbReference type="Proteomes" id="UP000759537">
    <property type="component" value="Unassembled WGS sequence"/>
</dbReference>
<feature type="region of interest" description="Disordered" evidence="7">
    <location>
        <begin position="637"/>
        <end position="668"/>
    </location>
</feature>
<dbReference type="GO" id="GO:0004843">
    <property type="term" value="F:cysteine-type deubiquitinase activity"/>
    <property type="evidence" value="ECO:0007669"/>
    <property type="project" value="UniProtKB-EC"/>
</dbReference>
<dbReference type="GO" id="GO:0006508">
    <property type="term" value="P:proteolysis"/>
    <property type="evidence" value="ECO:0007669"/>
    <property type="project" value="UniProtKB-KW"/>
</dbReference>
<dbReference type="EC" id="3.4.19.12" evidence="2"/>
<evidence type="ECO:0000313" key="11">
    <source>
        <dbReference type="Proteomes" id="UP000759537"/>
    </source>
</evidence>
<feature type="transmembrane region" description="Helical" evidence="8">
    <location>
        <begin position="216"/>
        <end position="241"/>
    </location>
</feature>
<dbReference type="AlphaFoldDB" id="A0A9P5JZ06"/>
<sequence>MSNQPTPNQPLQPLQGESDYGDSSWPLYSMYSKIAEEEDNKIVERCQKDKDGTLIFTGLFSATVGALLTVSIPDLKPNSQDTSAFYLENIYQLQVSGSPNVSHSSIPSALATPPAFSPPNYAVWVNSLWFLSLLVSLSGAMMATTIRNWAIYYIELTQWPWDTLAKRARMRALFAKGKLGPEVIWGTGDEPIYLHFALLLFIAGGLIYLFNTNRAVFYAVVWWVGYMTISYTRATVAVFFEPHSLFHTPLSPLALRIYLGISHAMFQIFSHIPPLHGLRNSTERRYHNLRNRYGNGFLNGKRKEAEEIALKPSSEIDALILERILPTLDEDGALETFFEAIPGFCNSKLSVVPLSFRIQMELRQALDCFLDRTFSSNLVSESVRASRLTTCLNAAQAALGPYAVSGILDNIFNGHWDGALQSVEIGHAMRPWGHGRDRDLNVRRIVACIIARARRRDDRWTMLVKEQFGVPDHVLRDSLAHGNSVLLSILIHISRQANRASYWTSGILSSLSKFDIRHTLPALQHEFCLLWNEITQDARNQGSYSIPALILGEIRHLYVALHQGTGALSLDSILDQPFSYPLCDIASHRPAHTTQFLVPISGTAPVPTQPGDSPYAPRHQSTLGGSTALRLEDETNIITRPPSPPDHTTTGEIEETSQAPTATFPVHSCPSSSYRYPRGGVAIAQPDTTSATKLSLPLESNKQEDLTVPCAASLVDINKVPSTTHTALPEPAFSPPVLNKSFAMYDPSPGCPAFGAKSLIPASSNGFSAPDCPPPPHAPPWLNAELVPLLSGLPPKGPSDNSTLPRLHTRRIVNNGNMNLANAVLQLLVYCPPSRDLFRDIGRLVGQREEGGIGGSTTPLMDATVRFLDGFEYKKSSPTHPFFQQADRGNVKDEDGKKEEDSVLSFLSTYIYDTMKEKRQFITMRDGWQQDAAVFLGLCLDALDEELVTLRSSISTPKLASTLKIEGLEEEAPSQSGEGQTEVRERDYSASSVESPISRIFCGRSRSTVRAPNQPDAITVQDWRLLQLNIQPDSVHAVKDALAHISQPQPVQVGQLSPSDVSQQVQIEALPSVLVLHLKRFLYDAAADGVVKISKPVLFAPELEIPLEIMAPVSGKPADPAHYKLYGVLYHHGDSAGNGHYTVDVLHRSGDSGGGEAWLHIDDETVTAVRHEDVFGSHGDEREDDRSVYMLFYYHAASAWT</sequence>
<keyword evidence="3" id="KW-0645">Protease</keyword>
<evidence type="ECO:0000259" key="9">
    <source>
        <dbReference type="PROSITE" id="PS50235"/>
    </source>
</evidence>
<dbReference type="InterPro" id="IPR028889">
    <property type="entry name" value="USP"/>
</dbReference>
<evidence type="ECO:0000256" key="7">
    <source>
        <dbReference type="SAM" id="MobiDB-lite"/>
    </source>
</evidence>
<proteinExistence type="predicted"/>
<feature type="compositionally biased region" description="Polar residues" evidence="7">
    <location>
        <begin position="646"/>
        <end position="661"/>
    </location>
</feature>
<keyword evidence="6" id="KW-0788">Thiol protease</keyword>
<dbReference type="SUPFAM" id="SSF54001">
    <property type="entry name" value="Cysteine proteinases"/>
    <property type="match status" value="1"/>
</dbReference>
<accession>A0A9P5JZ06</accession>
<dbReference type="PANTHER" id="PTHR24006">
    <property type="entry name" value="UBIQUITIN CARBOXYL-TERMINAL HYDROLASE"/>
    <property type="match status" value="1"/>
</dbReference>
<dbReference type="InterPro" id="IPR045338">
    <property type="entry name" value="DUF6535"/>
</dbReference>
<feature type="transmembrane region" description="Helical" evidence="8">
    <location>
        <begin position="121"/>
        <end position="143"/>
    </location>
</feature>
<dbReference type="InterPro" id="IPR018200">
    <property type="entry name" value="USP_CS"/>
</dbReference>
<dbReference type="InterPro" id="IPR001394">
    <property type="entry name" value="Peptidase_C19_UCH"/>
</dbReference>
<evidence type="ECO:0000256" key="6">
    <source>
        <dbReference type="ARBA" id="ARBA00022807"/>
    </source>
</evidence>
<evidence type="ECO:0000313" key="10">
    <source>
        <dbReference type="EMBL" id="KAF8471365.1"/>
    </source>
</evidence>
<feature type="domain" description="USP" evidence="9">
    <location>
        <begin position="810"/>
        <end position="1196"/>
    </location>
</feature>
<dbReference type="PROSITE" id="PS00973">
    <property type="entry name" value="USP_2"/>
    <property type="match status" value="1"/>
</dbReference>
<reference evidence="10" key="1">
    <citation type="submission" date="2019-10" db="EMBL/GenBank/DDBJ databases">
        <authorList>
            <consortium name="DOE Joint Genome Institute"/>
            <person name="Kuo A."/>
            <person name="Miyauchi S."/>
            <person name="Kiss E."/>
            <person name="Drula E."/>
            <person name="Kohler A."/>
            <person name="Sanchez-Garcia M."/>
            <person name="Andreopoulos B."/>
            <person name="Barry K.W."/>
            <person name="Bonito G."/>
            <person name="Buee M."/>
            <person name="Carver A."/>
            <person name="Chen C."/>
            <person name="Cichocki N."/>
            <person name="Clum A."/>
            <person name="Culley D."/>
            <person name="Crous P.W."/>
            <person name="Fauchery L."/>
            <person name="Girlanda M."/>
            <person name="Hayes R."/>
            <person name="Keri Z."/>
            <person name="LaButti K."/>
            <person name="Lipzen A."/>
            <person name="Lombard V."/>
            <person name="Magnuson J."/>
            <person name="Maillard F."/>
            <person name="Morin E."/>
            <person name="Murat C."/>
            <person name="Nolan M."/>
            <person name="Ohm R."/>
            <person name="Pangilinan J."/>
            <person name="Pereira M."/>
            <person name="Perotto S."/>
            <person name="Peter M."/>
            <person name="Riley R."/>
            <person name="Sitrit Y."/>
            <person name="Stielow B."/>
            <person name="Szollosi G."/>
            <person name="Zifcakova L."/>
            <person name="Stursova M."/>
            <person name="Spatafora J.W."/>
            <person name="Tedersoo L."/>
            <person name="Vaario L.-M."/>
            <person name="Yamada A."/>
            <person name="Yan M."/>
            <person name="Wang P."/>
            <person name="Xu J."/>
            <person name="Bruns T."/>
            <person name="Baldrian P."/>
            <person name="Vilgalys R."/>
            <person name="Henrissat B."/>
            <person name="Grigoriev I.V."/>
            <person name="Hibbett D."/>
            <person name="Nagy L.G."/>
            <person name="Martin F.M."/>
        </authorList>
    </citation>
    <scope>NUCLEOTIDE SEQUENCE</scope>
    <source>
        <strain evidence="10">Prilba</strain>
    </source>
</reference>
<keyword evidence="8" id="KW-0472">Membrane</keyword>
<comment type="caution">
    <text evidence="10">The sequence shown here is derived from an EMBL/GenBank/DDBJ whole genome shotgun (WGS) entry which is preliminary data.</text>
</comment>
<dbReference type="InterPro" id="IPR038765">
    <property type="entry name" value="Papain-like_cys_pep_sf"/>
</dbReference>
<feature type="region of interest" description="Disordered" evidence="7">
    <location>
        <begin position="1"/>
        <end position="22"/>
    </location>
</feature>
<evidence type="ECO:0000256" key="2">
    <source>
        <dbReference type="ARBA" id="ARBA00012759"/>
    </source>
</evidence>
<organism evidence="10 11">
    <name type="scientific">Russula ochroleuca</name>
    <dbReference type="NCBI Taxonomy" id="152965"/>
    <lineage>
        <taxon>Eukaryota</taxon>
        <taxon>Fungi</taxon>
        <taxon>Dikarya</taxon>
        <taxon>Basidiomycota</taxon>
        <taxon>Agaricomycotina</taxon>
        <taxon>Agaricomycetes</taxon>
        <taxon>Russulales</taxon>
        <taxon>Russulaceae</taxon>
        <taxon>Russula</taxon>
    </lineage>
</organism>
<dbReference type="OrthoDB" id="289038at2759"/>
<dbReference type="GO" id="GO:0016579">
    <property type="term" value="P:protein deubiquitination"/>
    <property type="evidence" value="ECO:0007669"/>
    <property type="project" value="InterPro"/>
</dbReference>
<dbReference type="PANTHER" id="PTHR24006:SF687">
    <property type="entry name" value="UBIQUITIN CARBOXYL-TERMINAL HYDROLASE 10"/>
    <property type="match status" value="1"/>
</dbReference>
<feature type="compositionally biased region" description="Low complexity" evidence="7">
    <location>
        <begin position="1"/>
        <end position="15"/>
    </location>
</feature>
<dbReference type="GO" id="GO:0005829">
    <property type="term" value="C:cytosol"/>
    <property type="evidence" value="ECO:0007669"/>
    <property type="project" value="TreeGrafter"/>
</dbReference>
<reference evidence="10" key="2">
    <citation type="journal article" date="2020" name="Nat. Commun.">
        <title>Large-scale genome sequencing of mycorrhizal fungi provides insights into the early evolution of symbiotic traits.</title>
        <authorList>
            <person name="Miyauchi S."/>
            <person name="Kiss E."/>
            <person name="Kuo A."/>
            <person name="Drula E."/>
            <person name="Kohler A."/>
            <person name="Sanchez-Garcia M."/>
            <person name="Morin E."/>
            <person name="Andreopoulos B."/>
            <person name="Barry K.W."/>
            <person name="Bonito G."/>
            <person name="Buee M."/>
            <person name="Carver A."/>
            <person name="Chen C."/>
            <person name="Cichocki N."/>
            <person name="Clum A."/>
            <person name="Culley D."/>
            <person name="Crous P.W."/>
            <person name="Fauchery L."/>
            <person name="Girlanda M."/>
            <person name="Hayes R.D."/>
            <person name="Keri Z."/>
            <person name="LaButti K."/>
            <person name="Lipzen A."/>
            <person name="Lombard V."/>
            <person name="Magnuson J."/>
            <person name="Maillard F."/>
            <person name="Murat C."/>
            <person name="Nolan M."/>
            <person name="Ohm R.A."/>
            <person name="Pangilinan J."/>
            <person name="Pereira M.F."/>
            <person name="Perotto S."/>
            <person name="Peter M."/>
            <person name="Pfister S."/>
            <person name="Riley R."/>
            <person name="Sitrit Y."/>
            <person name="Stielow J.B."/>
            <person name="Szollosi G."/>
            <person name="Zifcakova L."/>
            <person name="Stursova M."/>
            <person name="Spatafora J.W."/>
            <person name="Tedersoo L."/>
            <person name="Vaario L.M."/>
            <person name="Yamada A."/>
            <person name="Yan M."/>
            <person name="Wang P."/>
            <person name="Xu J."/>
            <person name="Bruns T."/>
            <person name="Baldrian P."/>
            <person name="Vilgalys R."/>
            <person name="Dunand C."/>
            <person name="Henrissat B."/>
            <person name="Grigoriev I.V."/>
            <person name="Hibbett D."/>
            <person name="Nagy L.G."/>
            <person name="Martin F.M."/>
        </authorList>
    </citation>
    <scope>NUCLEOTIDE SEQUENCE</scope>
    <source>
        <strain evidence="10">Prilba</strain>
    </source>
</reference>
<comment type="catalytic activity">
    <reaction evidence="1">
        <text>Thiol-dependent hydrolysis of ester, thioester, amide, peptide and isopeptide bonds formed by the C-terminal Gly of ubiquitin (a 76-residue protein attached to proteins as an intracellular targeting signal).</text>
        <dbReference type="EC" id="3.4.19.12"/>
    </reaction>
</comment>
<keyword evidence="5" id="KW-0378">Hydrolase</keyword>
<evidence type="ECO:0000256" key="8">
    <source>
        <dbReference type="SAM" id="Phobius"/>
    </source>
</evidence>
<keyword evidence="8" id="KW-0812">Transmembrane</keyword>
<dbReference type="PROSITE" id="PS50235">
    <property type="entry name" value="USP_3"/>
    <property type="match status" value="1"/>
</dbReference>
<dbReference type="InterPro" id="IPR050164">
    <property type="entry name" value="Peptidase_C19"/>
</dbReference>
<gene>
    <name evidence="10" type="ORF">DFH94DRAFT_810993</name>
</gene>
<dbReference type="Gene3D" id="3.90.70.10">
    <property type="entry name" value="Cysteine proteinases"/>
    <property type="match status" value="1"/>
</dbReference>
<protein>
    <recommendedName>
        <fullName evidence="2">ubiquitinyl hydrolase 1</fullName>
        <ecNumber evidence="2">3.4.19.12</ecNumber>
    </recommendedName>
</protein>
<feature type="transmembrane region" description="Helical" evidence="8">
    <location>
        <begin position="192"/>
        <end position="210"/>
    </location>
</feature>
<keyword evidence="11" id="KW-1185">Reference proteome</keyword>
<name>A0A9P5JZ06_9AGAM</name>
<feature type="region of interest" description="Disordered" evidence="7">
    <location>
        <begin position="602"/>
        <end position="621"/>
    </location>
</feature>
<evidence type="ECO:0000256" key="5">
    <source>
        <dbReference type="ARBA" id="ARBA00022801"/>
    </source>
</evidence>
<keyword evidence="8" id="KW-1133">Transmembrane helix</keyword>
<dbReference type="GO" id="GO:0005634">
    <property type="term" value="C:nucleus"/>
    <property type="evidence" value="ECO:0007669"/>
    <property type="project" value="TreeGrafter"/>
</dbReference>
<dbReference type="Pfam" id="PF20153">
    <property type="entry name" value="DUF6535"/>
    <property type="match status" value="1"/>
</dbReference>
<evidence type="ECO:0000256" key="4">
    <source>
        <dbReference type="ARBA" id="ARBA00022786"/>
    </source>
</evidence>
<feature type="region of interest" description="Disordered" evidence="7">
    <location>
        <begin position="967"/>
        <end position="988"/>
    </location>
</feature>
<dbReference type="Pfam" id="PF00443">
    <property type="entry name" value="UCH"/>
    <property type="match status" value="1"/>
</dbReference>
<dbReference type="EMBL" id="WHVB01000023">
    <property type="protein sequence ID" value="KAF8471365.1"/>
    <property type="molecule type" value="Genomic_DNA"/>
</dbReference>
<dbReference type="CDD" id="cd02257">
    <property type="entry name" value="Peptidase_C19"/>
    <property type="match status" value="1"/>
</dbReference>
<evidence type="ECO:0000256" key="3">
    <source>
        <dbReference type="ARBA" id="ARBA00022670"/>
    </source>
</evidence>